<proteinExistence type="predicted"/>
<keyword evidence="3" id="KW-1185">Reference proteome</keyword>
<feature type="compositionally biased region" description="Basic and acidic residues" evidence="1">
    <location>
        <begin position="205"/>
        <end position="214"/>
    </location>
</feature>
<evidence type="ECO:0000256" key="1">
    <source>
        <dbReference type="SAM" id="MobiDB-lite"/>
    </source>
</evidence>
<comment type="caution">
    <text evidence="2">The sequence shown here is derived from an EMBL/GenBank/DDBJ whole genome shotgun (WGS) entry which is preliminary data.</text>
</comment>
<dbReference type="SUPFAM" id="SSF53756">
    <property type="entry name" value="UDP-Glycosyltransferase/glycogen phosphorylase"/>
    <property type="match status" value="1"/>
</dbReference>
<feature type="region of interest" description="Disordered" evidence="1">
    <location>
        <begin position="181"/>
        <end position="214"/>
    </location>
</feature>
<feature type="compositionally biased region" description="Basic and acidic residues" evidence="1">
    <location>
        <begin position="181"/>
        <end position="191"/>
    </location>
</feature>
<accession>A0A371FEU3</accession>
<evidence type="ECO:0000313" key="2">
    <source>
        <dbReference type="EMBL" id="RDX76832.1"/>
    </source>
</evidence>
<sequence>MSKLQASRLENRDSNSMAETTHIAVVSIPAFSHQASMVGFCMRLLRLHHHFHVICVFPTIDTPIPATLTMLQSLLSNIDYAFLPLVNSQGLPQHAPSVVLINPARSVAVHAILVPRIAFTLFGHATWCFSCRPFRKRSVGDSKGVQPLVLRVLPHLCHDNVTVAAFAKFRVAYLWEPKSVRDRPRAADSVRDSSTPHQVRNSPLKRREYGYSGP</sequence>
<protein>
    <submittedName>
        <fullName evidence="2">Uncharacterized protein</fullName>
    </submittedName>
</protein>
<dbReference type="EMBL" id="QJKJ01009369">
    <property type="protein sequence ID" value="RDX76832.1"/>
    <property type="molecule type" value="Genomic_DNA"/>
</dbReference>
<dbReference type="AlphaFoldDB" id="A0A371FEU3"/>
<dbReference type="Gene3D" id="3.40.50.2000">
    <property type="entry name" value="Glycogen Phosphorylase B"/>
    <property type="match status" value="1"/>
</dbReference>
<gene>
    <name evidence="2" type="ORF">CR513_43127</name>
</gene>
<feature type="non-terminal residue" evidence="2">
    <location>
        <position position="1"/>
    </location>
</feature>
<feature type="compositionally biased region" description="Polar residues" evidence="1">
    <location>
        <begin position="192"/>
        <end position="201"/>
    </location>
</feature>
<reference evidence="2" key="1">
    <citation type="submission" date="2018-05" db="EMBL/GenBank/DDBJ databases">
        <title>Draft genome of Mucuna pruriens seed.</title>
        <authorList>
            <person name="Nnadi N.E."/>
            <person name="Vos R."/>
            <person name="Hasami M.H."/>
            <person name="Devisetty U.K."/>
            <person name="Aguiy J.C."/>
        </authorList>
    </citation>
    <scope>NUCLEOTIDE SEQUENCE [LARGE SCALE GENOMIC DNA]</scope>
    <source>
        <strain evidence="2">JCA_2017</strain>
    </source>
</reference>
<dbReference type="Proteomes" id="UP000257109">
    <property type="component" value="Unassembled WGS sequence"/>
</dbReference>
<name>A0A371FEU3_MUCPR</name>
<evidence type="ECO:0000313" key="3">
    <source>
        <dbReference type="Proteomes" id="UP000257109"/>
    </source>
</evidence>
<organism evidence="2 3">
    <name type="scientific">Mucuna pruriens</name>
    <name type="common">Velvet bean</name>
    <name type="synonym">Dolichos pruriens</name>
    <dbReference type="NCBI Taxonomy" id="157652"/>
    <lineage>
        <taxon>Eukaryota</taxon>
        <taxon>Viridiplantae</taxon>
        <taxon>Streptophyta</taxon>
        <taxon>Embryophyta</taxon>
        <taxon>Tracheophyta</taxon>
        <taxon>Spermatophyta</taxon>
        <taxon>Magnoliopsida</taxon>
        <taxon>eudicotyledons</taxon>
        <taxon>Gunneridae</taxon>
        <taxon>Pentapetalae</taxon>
        <taxon>rosids</taxon>
        <taxon>fabids</taxon>
        <taxon>Fabales</taxon>
        <taxon>Fabaceae</taxon>
        <taxon>Papilionoideae</taxon>
        <taxon>50 kb inversion clade</taxon>
        <taxon>NPAAA clade</taxon>
        <taxon>indigoferoid/millettioid clade</taxon>
        <taxon>Phaseoleae</taxon>
        <taxon>Mucuna</taxon>
    </lineage>
</organism>
<dbReference type="OrthoDB" id="1458987at2759"/>